<keyword evidence="2" id="KW-0472">Membrane</keyword>
<dbReference type="OrthoDB" id="3972756at2759"/>
<gene>
    <name evidence="4" type="ORF">HANVADRAFT_53142</name>
</gene>
<evidence type="ECO:0000313" key="5">
    <source>
        <dbReference type="Proteomes" id="UP000092321"/>
    </source>
</evidence>
<feature type="compositionally biased region" description="Polar residues" evidence="3">
    <location>
        <begin position="253"/>
        <end position="263"/>
    </location>
</feature>
<reference evidence="5" key="1">
    <citation type="journal article" date="2016" name="Proc. Natl. Acad. Sci. U.S.A.">
        <title>Comparative genomics of biotechnologically important yeasts.</title>
        <authorList>
            <person name="Riley R."/>
            <person name="Haridas S."/>
            <person name="Wolfe K.H."/>
            <person name="Lopes M.R."/>
            <person name="Hittinger C.T."/>
            <person name="Goeker M."/>
            <person name="Salamov A.A."/>
            <person name="Wisecaver J.H."/>
            <person name="Long T.M."/>
            <person name="Calvey C.H."/>
            <person name="Aerts A.L."/>
            <person name="Barry K.W."/>
            <person name="Choi C."/>
            <person name="Clum A."/>
            <person name="Coughlan A.Y."/>
            <person name="Deshpande S."/>
            <person name="Douglass A.P."/>
            <person name="Hanson S.J."/>
            <person name="Klenk H.-P."/>
            <person name="LaButti K.M."/>
            <person name="Lapidus A."/>
            <person name="Lindquist E.A."/>
            <person name="Lipzen A.M."/>
            <person name="Meier-Kolthoff J.P."/>
            <person name="Ohm R.A."/>
            <person name="Otillar R.P."/>
            <person name="Pangilinan J.L."/>
            <person name="Peng Y."/>
            <person name="Rokas A."/>
            <person name="Rosa C.A."/>
            <person name="Scheuner C."/>
            <person name="Sibirny A.A."/>
            <person name="Slot J.C."/>
            <person name="Stielow J.B."/>
            <person name="Sun H."/>
            <person name="Kurtzman C.P."/>
            <person name="Blackwell M."/>
            <person name="Grigoriev I.V."/>
            <person name="Jeffries T.W."/>
        </authorList>
    </citation>
    <scope>NUCLEOTIDE SEQUENCE [LARGE SCALE GENOMIC DNA]</scope>
    <source>
        <strain evidence="5">NRRL Y-1626</strain>
    </source>
</reference>
<evidence type="ECO:0000256" key="3">
    <source>
        <dbReference type="SAM" id="MobiDB-lite"/>
    </source>
</evidence>
<accession>A0A1B7TCD3</accession>
<dbReference type="Proteomes" id="UP000092321">
    <property type="component" value="Unassembled WGS sequence"/>
</dbReference>
<organism evidence="4 5">
    <name type="scientific">Hanseniaspora valbyensis NRRL Y-1626</name>
    <dbReference type="NCBI Taxonomy" id="766949"/>
    <lineage>
        <taxon>Eukaryota</taxon>
        <taxon>Fungi</taxon>
        <taxon>Dikarya</taxon>
        <taxon>Ascomycota</taxon>
        <taxon>Saccharomycotina</taxon>
        <taxon>Saccharomycetes</taxon>
        <taxon>Saccharomycodales</taxon>
        <taxon>Saccharomycodaceae</taxon>
        <taxon>Hanseniaspora</taxon>
    </lineage>
</organism>
<feature type="region of interest" description="Disordered" evidence="3">
    <location>
        <begin position="194"/>
        <end position="291"/>
    </location>
</feature>
<protein>
    <submittedName>
        <fullName evidence="4">Uncharacterized protein</fullName>
    </submittedName>
</protein>
<proteinExistence type="predicted"/>
<dbReference type="Gene3D" id="1.25.40.270">
    <property type="entry name" value="Vacuolar protein sorting-associated protein vta1"/>
    <property type="match status" value="1"/>
</dbReference>
<evidence type="ECO:0000256" key="1">
    <source>
        <dbReference type="ARBA" id="ARBA00004308"/>
    </source>
</evidence>
<dbReference type="EMBL" id="LXPE01000018">
    <property type="protein sequence ID" value="OBA26402.1"/>
    <property type="molecule type" value="Genomic_DNA"/>
</dbReference>
<keyword evidence="5" id="KW-1185">Reference proteome</keyword>
<evidence type="ECO:0000256" key="2">
    <source>
        <dbReference type="ARBA" id="ARBA00023136"/>
    </source>
</evidence>
<dbReference type="GO" id="GO:0012505">
    <property type="term" value="C:endomembrane system"/>
    <property type="evidence" value="ECO:0007669"/>
    <property type="project" value="UniProtKB-SubCell"/>
</dbReference>
<name>A0A1B7TCD3_9ASCO</name>
<dbReference type="AlphaFoldDB" id="A0A1B7TCD3"/>
<feature type="compositionally biased region" description="Basic and acidic residues" evidence="3">
    <location>
        <begin position="200"/>
        <end position="209"/>
    </location>
</feature>
<sequence>MSNNNNITRLIRESKDLASNESLAVVSYYFDLYMLDILIKEDYEDKNYIVSLLDKVELYQKENFVPDSTENNSKLDQVIKFNVIVYKRNLDLSKGFLTGSDDASVDISEVIQSIWLNIDLIDCVDNLFEIDFKKGEHDGTIKDLLEKFNSSEKLKTLKLLLKKLLILSKEQKQNSKHVDEEDNDEKMLKKQLEEFEEKEEDNKDIKSTPDFEENDNGNENTKSVPDFEDENEIDNTKSVPEFEDEDIPPPILSKTTHSASSIKLPTPPKHEEAADDTMITKNINSTSSESDYDSSEISEIITTQETIDSMVKLAKVGIQCIQYEDLIVAKENFKQLLSMLEEEIAKL</sequence>
<evidence type="ECO:0000313" key="4">
    <source>
        <dbReference type="EMBL" id="OBA26402.1"/>
    </source>
</evidence>
<comment type="caution">
    <text evidence="4">The sequence shown here is derived from an EMBL/GenBank/DDBJ whole genome shotgun (WGS) entry which is preliminary data.</text>
</comment>
<dbReference type="InterPro" id="IPR023175">
    <property type="entry name" value="Vta1/CALS_N_sf"/>
</dbReference>
<comment type="subcellular location">
    <subcellularLocation>
        <location evidence="1">Endomembrane system</location>
    </subcellularLocation>
</comment>